<dbReference type="EMBL" id="BMZA01000002">
    <property type="protein sequence ID" value="GGY96724.1"/>
    <property type="molecule type" value="Genomic_DNA"/>
</dbReference>
<sequence length="310" mass="35588">MIDPATPPAPAPGGTIKRRNPLSRLALRAFFQVHYVWCAVRRKLTDRTQRPRSLGRAMLLAPPMTRRTVWIYWDSGWDAMPPLARLSYDSWRRRNPGWEVRLLDQETALALTGIPAEVSAKRMKPSQLADLIRLELLTRFGGVWVDATTFCQVPLDQWLAPAMPFGFFAFTVTEQRTVATWFLASAQDNPIMRAWRDVAFSFWSCASSPTTYLMFYDFFSLALARFPQAGRMWRYSSHLERTQENILRYEYLTKDLAPAFAQALERGLIPLHKFSFREAIPDSFAGTPLALVLECDTREAMEQRAAMVAR</sequence>
<organism evidence="1 2">
    <name type="scientific">Novosphingobium colocasiae</name>
    <dbReference type="NCBI Taxonomy" id="1256513"/>
    <lineage>
        <taxon>Bacteria</taxon>
        <taxon>Pseudomonadati</taxon>
        <taxon>Pseudomonadota</taxon>
        <taxon>Alphaproteobacteria</taxon>
        <taxon>Sphingomonadales</taxon>
        <taxon>Sphingomonadaceae</taxon>
        <taxon>Novosphingobium</taxon>
    </lineage>
</organism>
<dbReference type="PANTHER" id="PTHR32385:SF15">
    <property type="entry name" value="INOSITOL PHOSPHOCERAMIDE MANNOSYLTRANSFERASE 1"/>
    <property type="match status" value="1"/>
</dbReference>
<dbReference type="Pfam" id="PF05704">
    <property type="entry name" value="Caps_synth"/>
    <property type="match status" value="1"/>
</dbReference>
<reference evidence="1" key="1">
    <citation type="journal article" date="2014" name="Int. J. Syst. Evol. Microbiol.">
        <title>Complete genome sequence of Corynebacterium casei LMG S-19264T (=DSM 44701T), isolated from a smear-ripened cheese.</title>
        <authorList>
            <consortium name="US DOE Joint Genome Institute (JGI-PGF)"/>
            <person name="Walter F."/>
            <person name="Albersmeier A."/>
            <person name="Kalinowski J."/>
            <person name="Ruckert C."/>
        </authorList>
    </citation>
    <scope>NUCLEOTIDE SEQUENCE</scope>
    <source>
        <strain evidence="1">KCTC 32255</strain>
    </source>
</reference>
<name>A0A918PBH3_9SPHN</name>
<protein>
    <recommendedName>
        <fullName evidence="3">Capsular polysaccharide synthesis protein</fullName>
    </recommendedName>
</protein>
<dbReference type="GO" id="GO:0016020">
    <property type="term" value="C:membrane"/>
    <property type="evidence" value="ECO:0007669"/>
    <property type="project" value="GOC"/>
</dbReference>
<dbReference type="AlphaFoldDB" id="A0A918PBH3"/>
<accession>A0A918PBH3</accession>
<keyword evidence="2" id="KW-1185">Reference proteome</keyword>
<evidence type="ECO:0000313" key="1">
    <source>
        <dbReference type="EMBL" id="GGY96724.1"/>
    </source>
</evidence>
<evidence type="ECO:0008006" key="3">
    <source>
        <dbReference type="Google" id="ProtNLM"/>
    </source>
</evidence>
<dbReference type="SUPFAM" id="SSF53448">
    <property type="entry name" value="Nucleotide-diphospho-sugar transferases"/>
    <property type="match status" value="1"/>
</dbReference>
<dbReference type="InterPro" id="IPR029044">
    <property type="entry name" value="Nucleotide-diphossugar_trans"/>
</dbReference>
<dbReference type="GO" id="GO:0051999">
    <property type="term" value="P:mannosyl-inositol phosphorylceramide biosynthetic process"/>
    <property type="evidence" value="ECO:0007669"/>
    <property type="project" value="TreeGrafter"/>
</dbReference>
<dbReference type="PANTHER" id="PTHR32385">
    <property type="entry name" value="MANNOSYL PHOSPHORYLINOSITOL CERAMIDE SYNTHASE"/>
    <property type="match status" value="1"/>
</dbReference>
<reference evidence="1" key="2">
    <citation type="submission" date="2020-09" db="EMBL/GenBank/DDBJ databases">
        <authorList>
            <person name="Sun Q."/>
            <person name="Kim S."/>
        </authorList>
    </citation>
    <scope>NUCLEOTIDE SEQUENCE</scope>
    <source>
        <strain evidence="1">KCTC 32255</strain>
    </source>
</reference>
<dbReference type="GO" id="GO:0000030">
    <property type="term" value="F:mannosyltransferase activity"/>
    <property type="evidence" value="ECO:0007669"/>
    <property type="project" value="TreeGrafter"/>
</dbReference>
<dbReference type="InterPro" id="IPR008441">
    <property type="entry name" value="AfumC-like_glycosyl_Trfase"/>
</dbReference>
<dbReference type="RefSeq" id="WP_189619979.1">
    <property type="nucleotide sequence ID" value="NZ_BMZA01000002.1"/>
</dbReference>
<comment type="caution">
    <text evidence="1">The sequence shown here is derived from an EMBL/GenBank/DDBJ whole genome shotgun (WGS) entry which is preliminary data.</text>
</comment>
<dbReference type="Proteomes" id="UP000648075">
    <property type="component" value="Unassembled WGS sequence"/>
</dbReference>
<dbReference type="InterPro" id="IPR051706">
    <property type="entry name" value="Glycosyltransferase_domain"/>
</dbReference>
<gene>
    <name evidence="1" type="ORF">GCM10011614_09520</name>
</gene>
<dbReference type="Gene3D" id="3.90.550.20">
    <property type="match status" value="1"/>
</dbReference>
<proteinExistence type="predicted"/>
<evidence type="ECO:0000313" key="2">
    <source>
        <dbReference type="Proteomes" id="UP000648075"/>
    </source>
</evidence>